<dbReference type="PANTHER" id="PTHR30461:SF23">
    <property type="entry name" value="DNA RECOMBINASE-RELATED"/>
    <property type="match status" value="1"/>
</dbReference>
<dbReference type="Gene3D" id="3.90.1750.20">
    <property type="entry name" value="Putative Large Serine Recombinase, Chain B, Domain 2"/>
    <property type="match status" value="1"/>
</dbReference>
<dbReference type="InterPro" id="IPR036162">
    <property type="entry name" value="Resolvase-like_N_sf"/>
</dbReference>
<dbReference type="InterPro" id="IPR050639">
    <property type="entry name" value="SSR_resolvase"/>
</dbReference>
<evidence type="ECO:0000313" key="4">
    <source>
        <dbReference type="Proteomes" id="UP000594903"/>
    </source>
</evidence>
<dbReference type="PANTHER" id="PTHR30461">
    <property type="entry name" value="DNA-INVERTASE FROM LAMBDOID PROPHAGE"/>
    <property type="match status" value="1"/>
</dbReference>
<dbReference type="SMART" id="SM00857">
    <property type="entry name" value="Resolvase"/>
    <property type="match status" value="1"/>
</dbReference>
<dbReference type="InterPro" id="IPR011109">
    <property type="entry name" value="DNA_bind_recombinase_dom"/>
</dbReference>
<dbReference type="Proteomes" id="UP000594903">
    <property type="component" value="Chromosome"/>
</dbReference>
<dbReference type="Gene3D" id="3.40.50.1390">
    <property type="entry name" value="Resolvase, N-terminal catalytic domain"/>
    <property type="match status" value="1"/>
</dbReference>
<dbReference type="InterPro" id="IPR006119">
    <property type="entry name" value="Resolv_N"/>
</dbReference>
<dbReference type="RefSeq" id="WP_115148604.1">
    <property type="nucleotide sequence ID" value="NZ_CP065725.1"/>
</dbReference>
<reference evidence="3 4" key="1">
    <citation type="submission" date="2020-12" db="EMBL/GenBank/DDBJ databases">
        <title>FDA dAtabase for Regulatory Grade micrObial Sequences (FDA-ARGOS): Supporting development and validation of Infectious Disease Dx tests.</title>
        <authorList>
            <person name="Sproer C."/>
            <person name="Gronow S."/>
            <person name="Severitt S."/>
            <person name="Schroder I."/>
            <person name="Tallon L."/>
            <person name="Sadzewicz L."/>
            <person name="Zhao X."/>
            <person name="Boylan J."/>
            <person name="Ott S."/>
            <person name="Bowen H."/>
            <person name="Vavikolanu K."/>
            <person name="Mehta A."/>
            <person name="Aluvathingal J."/>
            <person name="Nadendla S."/>
            <person name="Lowell S."/>
            <person name="Myers T."/>
            <person name="Yan Y."/>
            <person name="Sichtig H."/>
        </authorList>
    </citation>
    <scope>NUCLEOTIDE SEQUENCE [LARGE SCALE GENOMIC DNA]</scope>
    <source>
        <strain evidence="3 4">FDAARGOS_872</strain>
    </source>
</reference>
<feature type="domain" description="Recombinase" evidence="2">
    <location>
        <begin position="157"/>
        <end position="295"/>
    </location>
</feature>
<evidence type="ECO:0000313" key="3">
    <source>
        <dbReference type="EMBL" id="QPT41288.1"/>
    </source>
</evidence>
<feature type="domain" description="Resolvase/invertase-type recombinase catalytic" evidence="1">
    <location>
        <begin position="3"/>
        <end position="150"/>
    </location>
</feature>
<evidence type="ECO:0000259" key="2">
    <source>
        <dbReference type="PROSITE" id="PS51737"/>
    </source>
</evidence>
<name>A0A7T3BSZ1_9BURK</name>
<proteinExistence type="predicted"/>
<sequence length="528" mass="60258">MLRVCLYARFSTDKQNEASVDDQFRICRVRIEHQDWLEVASYYDMAISGSTKVNDRPGGRSMLAEGMAGNYDVLMLEGLDRLSRDQVEQERIVRRLEYRGVRIVGVADGYDSTLSARKVLRGVRGLINEIYLDDLRHKTHRGQAGQVERGYIPGGKSYGYDIIKTEGGSRYTINEEQANWVRYIFKEYAEGLSVQKIAHQLNKLNVASPRNTTWAVSAIYGSPVKGSGILNNRLYIGEMVWNRSKWLKNPDTGKRQRIERPKEEWKIIPVPELRIVEKEIWDKVRKRIDSGRDKNGRKRYGRRGVSLFGGYLSCPNCSGKLIVVNAVSYGCQRSKDRGKTVCPGFLVNRKVLEKKLLNTLRKELLTDKAAVQFEKHFKNEVESLLSNKESDTKHQQDRLEEIEASIEKIIDAISKVGISDSLAEKLRTLELEKKTLTSKLNQKPLVEIKTPNVKKAFHETVDKLDESIGKEPEKAREILQDIFGTIQIEQRGKEVWAKINMAQSLSFAIEPYLKVVAEAGFEPTTFGL</sequence>
<dbReference type="Pfam" id="PF07508">
    <property type="entry name" value="Recombinase"/>
    <property type="match status" value="1"/>
</dbReference>
<protein>
    <submittedName>
        <fullName evidence="3">Recombinase family protein</fullName>
    </submittedName>
</protein>
<dbReference type="InterPro" id="IPR038109">
    <property type="entry name" value="DNA_bind_recomb_sf"/>
</dbReference>
<dbReference type="Pfam" id="PF00239">
    <property type="entry name" value="Resolvase"/>
    <property type="match status" value="1"/>
</dbReference>
<dbReference type="SUPFAM" id="SSF53041">
    <property type="entry name" value="Resolvase-like"/>
    <property type="match status" value="1"/>
</dbReference>
<dbReference type="EMBL" id="CP065725">
    <property type="protein sequence ID" value="QPT41288.1"/>
    <property type="molecule type" value="Genomic_DNA"/>
</dbReference>
<dbReference type="PROSITE" id="PS51737">
    <property type="entry name" value="RECOMBINASE_DNA_BIND"/>
    <property type="match status" value="1"/>
</dbReference>
<gene>
    <name evidence="3" type="ORF">I6G29_02140</name>
</gene>
<keyword evidence="4" id="KW-1185">Reference proteome</keyword>
<dbReference type="CDD" id="cd00338">
    <property type="entry name" value="Ser_Recombinase"/>
    <property type="match status" value="1"/>
</dbReference>
<organism evidence="3 4">
    <name type="scientific">Oligella ureolytica</name>
    <dbReference type="NCBI Taxonomy" id="90244"/>
    <lineage>
        <taxon>Bacteria</taxon>
        <taxon>Pseudomonadati</taxon>
        <taxon>Pseudomonadota</taxon>
        <taxon>Betaproteobacteria</taxon>
        <taxon>Burkholderiales</taxon>
        <taxon>Alcaligenaceae</taxon>
        <taxon>Oligella</taxon>
    </lineage>
</organism>
<accession>A0A7T3BSZ1</accession>
<evidence type="ECO:0000259" key="1">
    <source>
        <dbReference type="PROSITE" id="PS51736"/>
    </source>
</evidence>
<dbReference type="PROSITE" id="PS51736">
    <property type="entry name" value="RECOMBINASES_3"/>
    <property type="match status" value="1"/>
</dbReference>